<dbReference type="Gene3D" id="3.30.559.10">
    <property type="entry name" value="Chloramphenicol acetyltransferase-like domain"/>
    <property type="match status" value="1"/>
</dbReference>
<dbReference type="Gene3D" id="3.30.559.70">
    <property type="entry name" value="Choline/Carnitine o-acyltransferase, domain 2"/>
    <property type="match status" value="1"/>
</dbReference>
<keyword evidence="10" id="KW-0012">Acyltransferase</keyword>
<dbReference type="EC" id="2.3.1.137" evidence="12"/>
<evidence type="ECO:0000256" key="9">
    <source>
        <dbReference type="ARBA" id="ARBA00023140"/>
    </source>
</evidence>
<dbReference type="eggNOG" id="KOG3718">
    <property type="taxonomic scope" value="Eukaryota"/>
</dbReference>
<dbReference type="AlphaFoldDB" id="T1KGN6"/>
<keyword evidence="17" id="KW-1185">Reference proteome</keyword>
<name>T1KGN6_TETUR</name>
<keyword evidence="6" id="KW-0276">Fatty acid metabolism</keyword>
<dbReference type="PANTHER" id="PTHR22589:SF67">
    <property type="entry name" value="PEROXISOMAL CARNITINE O-OCTANOYLTRANSFERASE"/>
    <property type="match status" value="1"/>
</dbReference>
<dbReference type="EMBL" id="CAEY01000069">
    <property type="status" value="NOT_ANNOTATED_CDS"/>
    <property type="molecule type" value="Genomic_DNA"/>
</dbReference>
<comment type="similarity">
    <text evidence="3">Belongs to the carnitine/choline acetyltransferase family.</text>
</comment>
<dbReference type="PANTHER" id="PTHR22589">
    <property type="entry name" value="CARNITINE O-ACYLTRANSFERASE"/>
    <property type="match status" value="1"/>
</dbReference>
<keyword evidence="5" id="KW-0808">Transferase</keyword>
<dbReference type="SUPFAM" id="SSF52777">
    <property type="entry name" value="CoA-dependent acyltransferases"/>
    <property type="match status" value="2"/>
</dbReference>
<keyword evidence="8" id="KW-0443">Lipid metabolism</keyword>
<keyword evidence="9" id="KW-0576">Peroxisome</keyword>
<evidence type="ECO:0000256" key="3">
    <source>
        <dbReference type="ARBA" id="ARBA00005232"/>
    </source>
</evidence>
<dbReference type="OMA" id="DVWAKDY"/>
<feature type="active site" description="Proton acceptor" evidence="14">
    <location>
        <position position="349"/>
    </location>
</feature>
<dbReference type="PROSITE" id="PS00439">
    <property type="entry name" value="ACYLTRANSF_C_1"/>
    <property type="match status" value="1"/>
</dbReference>
<evidence type="ECO:0000313" key="17">
    <source>
        <dbReference type="Proteomes" id="UP000015104"/>
    </source>
</evidence>
<evidence type="ECO:0000259" key="15">
    <source>
        <dbReference type="Pfam" id="PF00755"/>
    </source>
</evidence>
<dbReference type="InterPro" id="IPR042231">
    <property type="entry name" value="Cho/carn_acyl_trans_2"/>
</dbReference>
<evidence type="ECO:0000256" key="1">
    <source>
        <dbReference type="ARBA" id="ARBA00004275"/>
    </source>
</evidence>
<dbReference type="HOGENOM" id="CLU_013513_5_3_1"/>
<comment type="catalytic activity">
    <reaction evidence="11">
        <text>octanoyl-CoA + (R)-carnitine = O-octanoyl-(R)-carnitine + CoA</text>
        <dbReference type="Rhea" id="RHEA:17177"/>
        <dbReference type="ChEBI" id="CHEBI:16347"/>
        <dbReference type="ChEBI" id="CHEBI:18102"/>
        <dbReference type="ChEBI" id="CHEBI:57287"/>
        <dbReference type="ChEBI" id="CHEBI:57386"/>
        <dbReference type="EC" id="2.3.1.137"/>
    </reaction>
</comment>
<dbReference type="GeneID" id="107363886"/>
<dbReference type="EnsemblMetazoa" id="tetur11g01440.1">
    <property type="protein sequence ID" value="tetur11g01440.1"/>
    <property type="gene ID" value="tetur11g01440"/>
</dbReference>
<proteinExistence type="inferred from homology"/>
<protein>
    <recommendedName>
        <fullName evidence="13">Peroxisomal carnitine O-octanoyltransferase</fullName>
        <ecNumber evidence="12">2.3.1.137</ecNumber>
    </recommendedName>
</protein>
<evidence type="ECO:0000256" key="14">
    <source>
        <dbReference type="PIRSR" id="PIRSR600542-1"/>
    </source>
</evidence>
<evidence type="ECO:0000256" key="12">
    <source>
        <dbReference type="ARBA" id="ARBA00066418"/>
    </source>
</evidence>
<dbReference type="GO" id="GO:0005777">
    <property type="term" value="C:peroxisome"/>
    <property type="evidence" value="ECO:0007669"/>
    <property type="project" value="UniProtKB-SubCell"/>
</dbReference>
<evidence type="ECO:0000256" key="2">
    <source>
        <dbReference type="ARBA" id="ARBA00005005"/>
    </source>
</evidence>
<evidence type="ECO:0000256" key="6">
    <source>
        <dbReference type="ARBA" id="ARBA00022832"/>
    </source>
</evidence>
<dbReference type="Proteomes" id="UP000015104">
    <property type="component" value="Unassembled WGS sequence"/>
</dbReference>
<evidence type="ECO:0000313" key="16">
    <source>
        <dbReference type="EnsemblMetazoa" id="tetur11g01440.1"/>
    </source>
</evidence>
<evidence type="ECO:0000256" key="10">
    <source>
        <dbReference type="ARBA" id="ARBA00023315"/>
    </source>
</evidence>
<sequence length="634" mass="72412">MSSSPPSETTSEDNRLLSLGPMSVRDQLYRSATNKTFENEPDLPSLPVPDLQSTLALYLDTVKPVVDSEEYENTEQIVKKFGSSIGPKLQEALLQRAQKSRNWLEDWWLNYAYLQQRTPLIPYCNMAAPYPIHEYWPPQRGSRIDRISMSLAYELEFWKMIRSQIMRPMVHRGVPWAMDQFKRLFNTCRVPGEEKDTLKCWFVTEDEGPPAPTNIIVLYRGYIFSFEAVDRELDEPLTPQEIAFQLFYIEKWCQAQSTDGPGVGALTVADRSQWAKNRDYLIKCHPQNKTTLDKIEQALFVIIFDDSEPITQSEILREAMCGDCKNRWADKSMSTIVFNNGLMGANGDHTPFDGLCTAILSHYIMMSMDESKGVWKGSRKFRDMPKAERLDFILDDHLKGEIENSVKTFNQNCSDIQIVHQTFKGFGKAALRDYKFHPEAFTQVALQLAYYRMHGKPAPTYCTASTRQYYHGRTETCRSCFPESVDFCKSVVEGNSTPGDLFNKLNQAVNKFNKLMGEAMKGYGCDRHLMGLYLICMEEGHELPDLFTDPSFIKSGGGGNYILSTSCSGYWHICGGVPPMRDDGYGTFYGIEDTQITFCVTAYKKCEETDPEVYFNNICTALMDMQKICNSSKL</sequence>
<evidence type="ECO:0000256" key="4">
    <source>
        <dbReference type="ARBA" id="ARBA00022448"/>
    </source>
</evidence>
<dbReference type="InterPro" id="IPR039551">
    <property type="entry name" value="Cho/carn_acyl_trans"/>
</dbReference>
<evidence type="ECO:0000256" key="7">
    <source>
        <dbReference type="ARBA" id="ARBA00022990"/>
    </source>
</evidence>
<feature type="domain" description="Choline/carnitine acyltransferase" evidence="15">
    <location>
        <begin position="46"/>
        <end position="618"/>
    </location>
</feature>
<keyword evidence="4" id="KW-0813">Transport</keyword>
<dbReference type="GO" id="GO:0006631">
    <property type="term" value="P:fatty acid metabolic process"/>
    <property type="evidence" value="ECO:0007669"/>
    <property type="project" value="UniProtKB-KW"/>
</dbReference>
<dbReference type="RefSeq" id="XP_025017028.1">
    <property type="nucleotide sequence ID" value="XM_025161260.1"/>
</dbReference>
<dbReference type="OrthoDB" id="240216at2759"/>
<comment type="pathway">
    <text evidence="2">Lipid metabolism; fatty acid beta-oxidation.</text>
</comment>
<dbReference type="InterPro" id="IPR023213">
    <property type="entry name" value="CAT-like_dom_sf"/>
</dbReference>
<dbReference type="Pfam" id="PF00755">
    <property type="entry name" value="Carn_acyltransf"/>
    <property type="match status" value="1"/>
</dbReference>
<dbReference type="GO" id="GO:0008458">
    <property type="term" value="F:carnitine O-octanoyltransferase activity"/>
    <property type="evidence" value="ECO:0007669"/>
    <property type="project" value="UniProtKB-EC"/>
</dbReference>
<accession>T1KGN6</accession>
<keyword evidence="7" id="KW-0007">Acetylation</keyword>
<comment type="subcellular location">
    <subcellularLocation>
        <location evidence="1">Peroxisome</location>
    </subcellularLocation>
</comment>
<evidence type="ECO:0000256" key="11">
    <source>
        <dbReference type="ARBA" id="ARBA00052326"/>
    </source>
</evidence>
<evidence type="ECO:0000256" key="13">
    <source>
        <dbReference type="ARBA" id="ARBA00067184"/>
    </source>
</evidence>
<evidence type="ECO:0000256" key="8">
    <source>
        <dbReference type="ARBA" id="ARBA00023098"/>
    </source>
</evidence>
<dbReference type="InterPro" id="IPR000542">
    <property type="entry name" value="Carn_acyl_trans"/>
</dbReference>
<dbReference type="FunFam" id="3.30.559.70:FF:000006">
    <property type="entry name" value="Peroxisomal carnitine O-octanoyltransferase"/>
    <property type="match status" value="1"/>
</dbReference>
<evidence type="ECO:0000256" key="5">
    <source>
        <dbReference type="ARBA" id="ARBA00022679"/>
    </source>
</evidence>
<reference evidence="17" key="1">
    <citation type="submission" date="2011-08" db="EMBL/GenBank/DDBJ databases">
        <authorList>
            <person name="Rombauts S."/>
        </authorList>
    </citation>
    <scope>NUCLEOTIDE SEQUENCE</scope>
    <source>
        <strain evidence="17">London</strain>
    </source>
</reference>
<dbReference type="STRING" id="32264.T1KGN6"/>
<organism evidence="16 17">
    <name type="scientific">Tetranychus urticae</name>
    <name type="common">Two-spotted spider mite</name>
    <dbReference type="NCBI Taxonomy" id="32264"/>
    <lineage>
        <taxon>Eukaryota</taxon>
        <taxon>Metazoa</taxon>
        <taxon>Ecdysozoa</taxon>
        <taxon>Arthropoda</taxon>
        <taxon>Chelicerata</taxon>
        <taxon>Arachnida</taxon>
        <taxon>Acari</taxon>
        <taxon>Acariformes</taxon>
        <taxon>Trombidiformes</taxon>
        <taxon>Prostigmata</taxon>
        <taxon>Eleutherengona</taxon>
        <taxon>Raphignathae</taxon>
        <taxon>Tetranychoidea</taxon>
        <taxon>Tetranychidae</taxon>
        <taxon>Tetranychus</taxon>
    </lineage>
</organism>
<reference evidence="16" key="2">
    <citation type="submission" date="2015-06" db="UniProtKB">
        <authorList>
            <consortium name="EnsemblMetazoa"/>
        </authorList>
    </citation>
    <scope>IDENTIFICATION</scope>
</reference>